<evidence type="ECO:0000313" key="3">
    <source>
        <dbReference type="EMBL" id="GAA1560183.1"/>
    </source>
</evidence>
<keyword evidence="4" id="KW-1185">Reference proteome</keyword>
<dbReference type="Pfam" id="PF03713">
    <property type="entry name" value="DUF305"/>
    <property type="match status" value="1"/>
</dbReference>
<protein>
    <submittedName>
        <fullName evidence="3">DUF305 domain-containing protein</fullName>
    </submittedName>
</protein>
<dbReference type="InterPro" id="IPR012347">
    <property type="entry name" value="Ferritin-like"/>
</dbReference>
<evidence type="ECO:0000259" key="2">
    <source>
        <dbReference type="Pfam" id="PF03713"/>
    </source>
</evidence>
<organism evidence="3 4">
    <name type="scientific">Dactylosporangium maewongense</name>
    <dbReference type="NCBI Taxonomy" id="634393"/>
    <lineage>
        <taxon>Bacteria</taxon>
        <taxon>Bacillati</taxon>
        <taxon>Actinomycetota</taxon>
        <taxon>Actinomycetes</taxon>
        <taxon>Micromonosporales</taxon>
        <taxon>Micromonosporaceae</taxon>
        <taxon>Dactylosporangium</taxon>
    </lineage>
</organism>
<keyword evidence="1" id="KW-0732">Signal</keyword>
<dbReference type="EMBL" id="BAAAQD010000029">
    <property type="protein sequence ID" value="GAA1560183.1"/>
    <property type="molecule type" value="Genomic_DNA"/>
</dbReference>
<dbReference type="Gene3D" id="1.20.1260.10">
    <property type="match status" value="1"/>
</dbReference>
<feature type="signal peptide" evidence="1">
    <location>
        <begin position="1"/>
        <end position="23"/>
    </location>
</feature>
<proteinExistence type="predicted"/>
<sequence length="244" mass="25483">MRHYTRGSAVLVGVALTVTVALTACSDTASGGGSPTAPNNGSVSVSVNPTFNNVDAVFVRMMIPHHEQAVEMAALAETKATDPDVKQLAAKISTGQKAEIATMKGWLVAWGQPTTMPSCPEMHCMPSNMMPHGASPNGMMPSGMMPSGMMPSGMMPSGMMPSGMPTMPGMMSSADMAKLKAATGTDFDKLFLQMMIVHHQGAVTMAQAELTHGTNPDAKALAGRIVKTQQAEIAAMRQMAGQSQ</sequence>
<feature type="domain" description="DUF305" evidence="2">
    <location>
        <begin position="55"/>
        <end position="239"/>
    </location>
</feature>
<accession>A0ABN2CKK0</accession>
<reference evidence="3 4" key="1">
    <citation type="journal article" date="2019" name="Int. J. Syst. Evol. Microbiol.">
        <title>The Global Catalogue of Microorganisms (GCM) 10K type strain sequencing project: providing services to taxonomists for standard genome sequencing and annotation.</title>
        <authorList>
            <consortium name="The Broad Institute Genomics Platform"/>
            <consortium name="The Broad Institute Genome Sequencing Center for Infectious Disease"/>
            <person name="Wu L."/>
            <person name="Ma J."/>
        </authorList>
    </citation>
    <scope>NUCLEOTIDE SEQUENCE [LARGE SCALE GENOMIC DNA]</scope>
    <source>
        <strain evidence="3 4">JCM 15933</strain>
    </source>
</reference>
<comment type="caution">
    <text evidence="3">The sequence shown here is derived from an EMBL/GenBank/DDBJ whole genome shotgun (WGS) entry which is preliminary data.</text>
</comment>
<dbReference type="RefSeq" id="WP_344511679.1">
    <property type="nucleotide sequence ID" value="NZ_BAAAQD010000029.1"/>
</dbReference>
<gene>
    <name evidence="3" type="ORF">GCM10009827_096670</name>
</gene>
<dbReference type="PROSITE" id="PS51257">
    <property type="entry name" value="PROKAR_LIPOPROTEIN"/>
    <property type="match status" value="1"/>
</dbReference>
<name>A0ABN2CKK0_9ACTN</name>
<evidence type="ECO:0000256" key="1">
    <source>
        <dbReference type="SAM" id="SignalP"/>
    </source>
</evidence>
<evidence type="ECO:0000313" key="4">
    <source>
        <dbReference type="Proteomes" id="UP001501470"/>
    </source>
</evidence>
<dbReference type="Proteomes" id="UP001501470">
    <property type="component" value="Unassembled WGS sequence"/>
</dbReference>
<dbReference type="PANTHER" id="PTHR36933:SF1">
    <property type="entry name" value="SLL0788 PROTEIN"/>
    <property type="match status" value="1"/>
</dbReference>
<dbReference type="PANTHER" id="PTHR36933">
    <property type="entry name" value="SLL0788 PROTEIN"/>
    <property type="match status" value="1"/>
</dbReference>
<dbReference type="InterPro" id="IPR005183">
    <property type="entry name" value="DUF305_CopM-like"/>
</dbReference>
<feature type="chain" id="PRO_5045193788" evidence="1">
    <location>
        <begin position="24"/>
        <end position="244"/>
    </location>
</feature>